<proteinExistence type="predicted"/>
<evidence type="ECO:0000313" key="2">
    <source>
        <dbReference type="Proteomes" id="UP001281147"/>
    </source>
</evidence>
<sequence>MGVPCIADNRKNLVDWALSGNHDTERPVLIDASNPSRFITRRKATELVTGLAGGFKKNTTVCLHISNDVLYPVLMLGILASRCRWTGTNISYTYYELAHHFRLSNTKYVITSPEHLHTVEAAISGLGFKVEIILFSDILGESESHIASSPTGDRELRTLHALLDRASNEQSLQTHLRGLSDDDIAVLQSTSGTTGLPKMAARTHHSMIMESQAIEDNNAAKPYEVRRLFCTPIFHAFSTQEMAINPLRLGYPTYFMTRFDDTFAQRVHDYGITETAAPPPMILRLLQATDQHHLLQSLRLIFSGGAPLAPELHHRMLGIFKVAPRIVQVWGMTEGGWFTTFKYPEVDTTGSVGRMLPGWEIRIDRETLIALPDGRNAGELLVKSAQLMTGYLGNTEATEATFTDGWLRTGDIGYVEDGKVYIVDRAKDLIKVNGWQVAPAEIEEALLQSPDVVDAAAISFGHGNDEHPMVFVVARDAGVEVQAIEAHLHSRLARYKVARIEVKLVELIPRNSSGKILRKVLRSLATENGQFGH</sequence>
<keyword evidence="2" id="KW-1185">Reference proteome</keyword>
<organism evidence="1 2">
    <name type="scientific">Vermiconidia calcicola</name>
    <dbReference type="NCBI Taxonomy" id="1690605"/>
    <lineage>
        <taxon>Eukaryota</taxon>
        <taxon>Fungi</taxon>
        <taxon>Dikarya</taxon>
        <taxon>Ascomycota</taxon>
        <taxon>Pezizomycotina</taxon>
        <taxon>Dothideomycetes</taxon>
        <taxon>Dothideomycetidae</taxon>
        <taxon>Mycosphaerellales</taxon>
        <taxon>Extremaceae</taxon>
        <taxon>Vermiconidia</taxon>
    </lineage>
</organism>
<comment type="caution">
    <text evidence="1">The sequence shown here is derived from an EMBL/GenBank/DDBJ whole genome shotgun (WGS) entry which is preliminary data.</text>
</comment>
<protein>
    <submittedName>
        <fullName evidence="1">Uncharacterized protein</fullName>
    </submittedName>
</protein>
<dbReference type="Proteomes" id="UP001281147">
    <property type="component" value="Unassembled WGS sequence"/>
</dbReference>
<evidence type="ECO:0000313" key="1">
    <source>
        <dbReference type="EMBL" id="KAK3686790.1"/>
    </source>
</evidence>
<dbReference type="EMBL" id="JAUTXU010000302">
    <property type="protein sequence ID" value="KAK3686790.1"/>
    <property type="molecule type" value="Genomic_DNA"/>
</dbReference>
<gene>
    <name evidence="1" type="ORF">LTR37_019469</name>
</gene>
<reference evidence="1" key="1">
    <citation type="submission" date="2023-07" db="EMBL/GenBank/DDBJ databases">
        <title>Black Yeasts Isolated from many extreme environments.</title>
        <authorList>
            <person name="Coleine C."/>
            <person name="Stajich J.E."/>
            <person name="Selbmann L."/>
        </authorList>
    </citation>
    <scope>NUCLEOTIDE SEQUENCE</scope>
    <source>
        <strain evidence="1">CCFEE 5714</strain>
    </source>
</reference>
<name>A0ACC3MDY9_9PEZI</name>
<accession>A0ACC3MDY9</accession>